<protein>
    <submittedName>
        <fullName evidence="2">Uncharacterized protein</fullName>
    </submittedName>
</protein>
<sequence>MNTLSNSTLALGLSLVFASPHAAFAAGAPDPAPQPSHHRLDPFAKARALVPPAPRVAAPAGRVPETDGLSRNTEECNYGCIDD</sequence>
<dbReference type="EMBL" id="QNRK01000022">
    <property type="protein sequence ID" value="RBP09244.1"/>
    <property type="molecule type" value="Genomic_DNA"/>
</dbReference>
<organism evidence="2 3">
    <name type="scientific">Roseiarcus fermentans</name>
    <dbReference type="NCBI Taxonomy" id="1473586"/>
    <lineage>
        <taxon>Bacteria</taxon>
        <taxon>Pseudomonadati</taxon>
        <taxon>Pseudomonadota</taxon>
        <taxon>Alphaproteobacteria</taxon>
        <taxon>Hyphomicrobiales</taxon>
        <taxon>Roseiarcaceae</taxon>
        <taxon>Roseiarcus</taxon>
    </lineage>
</organism>
<evidence type="ECO:0000256" key="1">
    <source>
        <dbReference type="SAM" id="SignalP"/>
    </source>
</evidence>
<dbReference type="AlphaFoldDB" id="A0A366F3R3"/>
<evidence type="ECO:0000313" key="2">
    <source>
        <dbReference type="EMBL" id="RBP09244.1"/>
    </source>
</evidence>
<dbReference type="Proteomes" id="UP000253529">
    <property type="component" value="Unassembled WGS sequence"/>
</dbReference>
<name>A0A366F3R3_9HYPH</name>
<reference evidence="2 3" key="1">
    <citation type="submission" date="2018-06" db="EMBL/GenBank/DDBJ databases">
        <title>Genomic Encyclopedia of Type Strains, Phase IV (KMG-IV): sequencing the most valuable type-strain genomes for metagenomic binning, comparative biology and taxonomic classification.</title>
        <authorList>
            <person name="Goeker M."/>
        </authorList>
    </citation>
    <scope>NUCLEOTIDE SEQUENCE [LARGE SCALE GENOMIC DNA]</scope>
    <source>
        <strain evidence="2 3">DSM 24875</strain>
    </source>
</reference>
<dbReference type="RefSeq" id="WP_113890856.1">
    <property type="nucleotide sequence ID" value="NZ_QNRK01000022.1"/>
</dbReference>
<keyword evidence="1" id="KW-0732">Signal</keyword>
<evidence type="ECO:0000313" key="3">
    <source>
        <dbReference type="Proteomes" id="UP000253529"/>
    </source>
</evidence>
<accession>A0A366F3R3</accession>
<proteinExistence type="predicted"/>
<comment type="caution">
    <text evidence="2">The sequence shown here is derived from an EMBL/GenBank/DDBJ whole genome shotgun (WGS) entry which is preliminary data.</text>
</comment>
<feature type="signal peptide" evidence="1">
    <location>
        <begin position="1"/>
        <end position="25"/>
    </location>
</feature>
<feature type="chain" id="PRO_5016586148" evidence="1">
    <location>
        <begin position="26"/>
        <end position="83"/>
    </location>
</feature>
<keyword evidence="3" id="KW-1185">Reference proteome</keyword>
<gene>
    <name evidence="2" type="ORF">DFR50_12281</name>
</gene>